<keyword evidence="7" id="KW-0157">Chromophore</keyword>
<evidence type="ECO:0000256" key="4">
    <source>
        <dbReference type="ARBA" id="ARBA00022692"/>
    </source>
</evidence>
<protein>
    <submittedName>
        <fullName evidence="14">Opsin 4</fullName>
    </submittedName>
</protein>
<keyword evidence="10" id="KW-0675">Receptor</keyword>
<keyword evidence="8" id="KW-0297">G-protein coupled receptor</keyword>
<evidence type="ECO:0000259" key="13">
    <source>
        <dbReference type="PROSITE" id="PS50262"/>
    </source>
</evidence>
<gene>
    <name evidence="14" type="primary">OPN4</name>
</gene>
<dbReference type="GeneTree" id="ENSGT01150000286935"/>
<dbReference type="AlphaFoldDB" id="A0A8D0H3D3"/>
<feature type="transmembrane region" description="Helical" evidence="12">
    <location>
        <begin position="154"/>
        <end position="178"/>
    </location>
</feature>
<proteinExistence type="predicted"/>
<sequence>MTVQDLPHAFPTVDVPDHAHYTIGAVILAVGITGTLGNFLVIYAFCRSKSLRTPANMFIINLAVSDFLMSITQSPVFFTSSFHKRWIFGEKGLSGCYPKAFSTTEWVALSCQLKYLFSGLWATPPFFFTCAYVPEGLLTSCSWDYITFTPSVRAYTMLLFCFVFFIPLFAIIYSYIFIFKAIKNTNRDVQNIGSDDNKESQRQYQKMNNEWKMAKIALIVILLYVLSWSPYSVVALVAFAGYSRVLTPFMNSIPAVIAKASAIHNPIIYAIAHPKYRKAVAKYVPCLGSLLRVSHKDSRSYSRYYSTRRSTVTSQCSDTIGLQRGRRRLSSISDSESGWTDTEVDIASVNSRTASRQVSYEMGKDTAETSCIKTKSKLKSHDSGIFEKVIRCCNLPSRTCGLEDIQVSFSDVRKGNSLYRSSGTWIPSIIITYSNVKGIEQPSEYSSGLLSPKNRSHSQDNSSSQQDCLFCLDRGFQLL</sequence>
<dbReference type="GO" id="GO:0060041">
    <property type="term" value="P:retina development in camera-type eye"/>
    <property type="evidence" value="ECO:0007669"/>
    <property type="project" value="Ensembl"/>
</dbReference>
<evidence type="ECO:0000256" key="10">
    <source>
        <dbReference type="ARBA" id="ARBA00023170"/>
    </source>
</evidence>
<evidence type="ECO:0000256" key="8">
    <source>
        <dbReference type="ARBA" id="ARBA00023040"/>
    </source>
</evidence>
<accession>A0A8D0H3D3</accession>
<name>A0A8D0H3D3_SPHPU</name>
<feature type="transmembrane region" description="Helical" evidence="12">
    <location>
        <begin position="20"/>
        <end position="46"/>
    </location>
</feature>
<dbReference type="GO" id="GO:0008020">
    <property type="term" value="F:G protein-coupled photoreceptor activity"/>
    <property type="evidence" value="ECO:0007669"/>
    <property type="project" value="Ensembl"/>
</dbReference>
<evidence type="ECO:0000313" key="15">
    <source>
        <dbReference type="Proteomes" id="UP000694392"/>
    </source>
</evidence>
<dbReference type="GO" id="GO:0042752">
    <property type="term" value="P:regulation of circadian rhythm"/>
    <property type="evidence" value="ECO:0007669"/>
    <property type="project" value="Ensembl"/>
</dbReference>
<dbReference type="InterPro" id="IPR000276">
    <property type="entry name" value="GPCR_Rhodpsn"/>
</dbReference>
<dbReference type="PROSITE" id="PS50262">
    <property type="entry name" value="G_PROTEIN_RECEP_F1_2"/>
    <property type="match status" value="1"/>
</dbReference>
<dbReference type="GO" id="GO:0050960">
    <property type="term" value="P:detection of temperature stimulus involved in thermoception"/>
    <property type="evidence" value="ECO:0007669"/>
    <property type="project" value="Ensembl"/>
</dbReference>
<dbReference type="Pfam" id="PF00001">
    <property type="entry name" value="7tm_1"/>
    <property type="match status" value="2"/>
</dbReference>
<evidence type="ECO:0000256" key="12">
    <source>
        <dbReference type="SAM" id="Phobius"/>
    </source>
</evidence>
<evidence type="ECO:0000256" key="7">
    <source>
        <dbReference type="ARBA" id="ARBA00022991"/>
    </source>
</evidence>
<dbReference type="PROSITE" id="PS00238">
    <property type="entry name" value="OPSIN"/>
    <property type="match status" value="1"/>
</dbReference>
<dbReference type="InterPro" id="IPR050125">
    <property type="entry name" value="GPCR_opsins"/>
</dbReference>
<keyword evidence="4 12" id="KW-0812">Transmembrane</keyword>
<comment type="subcellular location">
    <subcellularLocation>
        <location evidence="1">Membrane</location>
        <topology evidence="1">Multi-pass membrane protein</topology>
    </subcellularLocation>
</comment>
<feature type="domain" description="G-protein coupled receptors family 1 profile" evidence="13">
    <location>
        <begin position="37"/>
        <end position="269"/>
    </location>
</feature>
<evidence type="ECO:0000256" key="1">
    <source>
        <dbReference type="ARBA" id="ARBA00004141"/>
    </source>
</evidence>
<reference evidence="14" key="2">
    <citation type="submission" date="2025-09" db="UniProtKB">
        <authorList>
            <consortium name="Ensembl"/>
        </authorList>
    </citation>
    <scope>IDENTIFICATION</scope>
</reference>
<evidence type="ECO:0000256" key="2">
    <source>
        <dbReference type="ARBA" id="ARBA00022543"/>
    </source>
</evidence>
<keyword evidence="2" id="KW-0600">Photoreceptor protein</keyword>
<keyword evidence="3" id="KW-0716">Sensory transduction</keyword>
<dbReference type="Proteomes" id="UP000694392">
    <property type="component" value="Unplaced"/>
</dbReference>
<keyword evidence="9 12" id="KW-0472">Membrane</keyword>
<dbReference type="GO" id="GO:0007602">
    <property type="term" value="P:phototransduction"/>
    <property type="evidence" value="ECO:0007669"/>
    <property type="project" value="UniProtKB-KW"/>
</dbReference>
<dbReference type="GO" id="GO:1990384">
    <property type="term" value="P:hyaloid vascular plexus regression"/>
    <property type="evidence" value="ECO:0007669"/>
    <property type="project" value="Ensembl"/>
</dbReference>
<dbReference type="GO" id="GO:1990913">
    <property type="term" value="C:sperm head plasma membrane"/>
    <property type="evidence" value="ECO:0007669"/>
    <property type="project" value="Ensembl"/>
</dbReference>
<organism evidence="14 15">
    <name type="scientific">Sphenodon punctatus</name>
    <name type="common">Tuatara</name>
    <name type="synonym">Hatteria punctata</name>
    <dbReference type="NCBI Taxonomy" id="8508"/>
    <lineage>
        <taxon>Eukaryota</taxon>
        <taxon>Metazoa</taxon>
        <taxon>Chordata</taxon>
        <taxon>Craniata</taxon>
        <taxon>Vertebrata</taxon>
        <taxon>Euteleostomi</taxon>
        <taxon>Lepidosauria</taxon>
        <taxon>Sphenodontia</taxon>
        <taxon>Sphenodontidae</taxon>
        <taxon>Sphenodon</taxon>
    </lineage>
</organism>
<dbReference type="SMART" id="SM01381">
    <property type="entry name" value="7TM_GPCR_Srsx"/>
    <property type="match status" value="1"/>
</dbReference>
<reference evidence="14" key="1">
    <citation type="submission" date="2025-08" db="UniProtKB">
        <authorList>
            <consortium name="Ensembl"/>
        </authorList>
    </citation>
    <scope>IDENTIFICATION</scope>
</reference>
<keyword evidence="6 12" id="KW-1133">Transmembrane helix</keyword>
<keyword evidence="5" id="KW-0681">Retinal protein</keyword>
<evidence type="ECO:0000256" key="3">
    <source>
        <dbReference type="ARBA" id="ARBA00022606"/>
    </source>
</evidence>
<feature type="transmembrane region" description="Helical" evidence="12">
    <location>
        <begin position="58"/>
        <end position="78"/>
    </location>
</feature>
<dbReference type="PANTHER" id="PTHR24240">
    <property type="entry name" value="OPSIN"/>
    <property type="match status" value="1"/>
</dbReference>
<dbReference type="Gene3D" id="1.20.1070.10">
    <property type="entry name" value="Rhodopsin 7-helix transmembrane proteins"/>
    <property type="match status" value="1"/>
</dbReference>
<dbReference type="GO" id="GO:0007634">
    <property type="term" value="P:optokinetic behavior"/>
    <property type="evidence" value="ECO:0007669"/>
    <property type="project" value="Ensembl"/>
</dbReference>
<keyword evidence="11" id="KW-0807">Transducer</keyword>
<evidence type="ECO:0000313" key="14">
    <source>
        <dbReference type="Ensembl" id="ENSSPUP00000014432.1"/>
    </source>
</evidence>
<dbReference type="GO" id="GO:0043052">
    <property type="term" value="P:thermotaxis"/>
    <property type="evidence" value="ECO:0007669"/>
    <property type="project" value="Ensembl"/>
</dbReference>
<evidence type="ECO:0000256" key="9">
    <source>
        <dbReference type="ARBA" id="ARBA00023136"/>
    </source>
</evidence>
<dbReference type="PRINTS" id="PR00237">
    <property type="entry name" value="GPCRRHODOPSN"/>
</dbReference>
<evidence type="ECO:0000256" key="11">
    <source>
        <dbReference type="ARBA" id="ARBA00023224"/>
    </source>
</evidence>
<evidence type="ECO:0000256" key="5">
    <source>
        <dbReference type="ARBA" id="ARBA00022925"/>
    </source>
</evidence>
<dbReference type="GO" id="GO:0005502">
    <property type="term" value="F:11-cis retinal binding"/>
    <property type="evidence" value="ECO:0007669"/>
    <property type="project" value="Ensembl"/>
</dbReference>
<feature type="transmembrane region" description="Helical" evidence="12">
    <location>
        <begin position="216"/>
        <end position="240"/>
    </location>
</feature>
<dbReference type="InterPro" id="IPR017452">
    <property type="entry name" value="GPCR_Rhodpsn_7TM"/>
</dbReference>
<dbReference type="InterPro" id="IPR027430">
    <property type="entry name" value="Retinal_BS"/>
</dbReference>
<dbReference type="SUPFAM" id="SSF81321">
    <property type="entry name" value="Family A G protein-coupled receptor-like"/>
    <property type="match status" value="1"/>
</dbReference>
<dbReference type="Ensembl" id="ENSSPUT00000015400.1">
    <property type="protein sequence ID" value="ENSSPUP00000014432.1"/>
    <property type="gene ID" value="ENSSPUG00000011072.1"/>
</dbReference>
<keyword evidence="15" id="KW-1185">Reference proteome</keyword>
<evidence type="ECO:0000256" key="6">
    <source>
        <dbReference type="ARBA" id="ARBA00022989"/>
    </source>
</evidence>